<comment type="caution">
    <text evidence="2">The sequence shown here is derived from an EMBL/GenBank/DDBJ whole genome shotgun (WGS) entry which is preliminary data.</text>
</comment>
<dbReference type="AlphaFoldDB" id="A0A2S5ZW22"/>
<keyword evidence="3" id="KW-1185">Reference proteome</keyword>
<dbReference type="Proteomes" id="UP000238356">
    <property type="component" value="Unassembled WGS sequence"/>
</dbReference>
<accession>A0A2S5ZW22</accession>
<evidence type="ECO:0000259" key="1">
    <source>
        <dbReference type="Pfam" id="PF01928"/>
    </source>
</evidence>
<evidence type="ECO:0000313" key="3">
    <source>
        <dbReference type="Proteomes" id="UP000238356"/>
    </source>
</evidence>
<dbReference type="InterPro" id="IPR033469">
    <property type="entry name" value="CYTH-like_dom_sf"/>
</dbReference>
<dbReference type="InterPro" id="IPR023577">
    <property type="entry name" value="CYTH_domain"/>
</dbReference>
<dbReference type="Pfam" id="PF01928">
    <property type="entry name" value="CYTH"/>
    <property type="match status" value="1"/>
</dbReference>
<evidence type="ECO:0000313" key="2">
    <source>
        <dbReference type="EMBL" id="PPJ21572.1"/>
    </source>
</evidence>
<dbReference type="RefSeq" id="WP_104364723.1">
    <property type="nucleotide sequence ID" value="NZ_PSZD01000036.1"/>
</dbReference>
<dbReference type="Gene3D" id="2.40.320.10">
    <property type="entry name" value="Hypothetical Protein Pfu-838710-001"/>
    <property type="match status" value="1"/>
</dbReference>
<gene>
    <name evidence="2" type="ORF">C5F51_33600</name>
</gene>
<sequence>MPIEHEAKILGIDPRTAERSILDKGGIKLGDRFMRRYVYDITPGDESKWIRLRDNGNGITLAVKQITNDSIAGTHEVEVTVSDFTAANELLKLMGFMPKSYQETKRASFTLEGAQLEIDTWPLIPPYLEIEAATTEDVIRVAELLGYTEHDLTGENTIKIYARHGFDLNTIPELRF</sequence>
<name>A0A2S5ZW22_9NOCA</name>
<proteinExistence type="predicted"/>
<protein>
    <submittedName>
        <fullName evidence="2">Adenylate cyclase</fullName>
    </submittedName>
</protein>
<reference evidence="2 3" key="1">
    <citation type="submission" date="2018-02" db="EMBL/GenBank/DDBJ databases">
        <title>8 Nocardia nova and 1 Nocardia cyriacigeorgica strain used for evolution to TMP-SMX.</title>
        <authorList>
            <person name="Mehta H."/>
            <person name="Weng J."/>
            <person name="Shamoo Y."/>
        </authorList>
    </citation>
    <scope>NUCLEOTIDE SEQUENCE [LARGE SCALE GENOMIC DNA]</scope>
    <source>
        <strain evidence="2 3">BAA2227</strain>
    </source>
</reference>
<feature type="domain" description="CYTH" evidence="1">
    <location>
        <begin position="3"/>
        <end position="136"/>
    </location>
</feature>
<organism evidence="2 3">
    <name type="scientific">Nocardia nova</name>
    <dbReference type="NCBI Taxonomy" id="37330"/>
    <lineage>
        <taxon>Bacteria</taxon>
        <taxon>Bacillati</taxon>
        <taxon>Actinomycetota</taxon>
        <taxon>Actinomycetes</taxon>
        <taxon>Mycobacteriales</taxon>
        <taxon>Nocardiaceae</taxon>
        <taxon>Nocardia</taxon>
    </lineage>
</organism>
<dbReference type="EMBL" id="PSZD01000036">
    <property type="protein sequence ID" value="PPJ21572.1"/>
    <property type="molecule type" value="Genomic_DNA"/>
</dbReference>
<dbReference type="SUPFAM" id="SSF55154">
    <property type="entry name" value="CYTH-like phosphatases"/>
    <property type="match status" value="1"/>
</dbReference>